<keyword evidence="2" id="KW-1185">Reference proteome</keyword>
<dbReference type="AlphaFoldDB" id="A0A0C1MTZ7"/>
<sequence length="42" mass="4972">MNIKLLQKEANISNEKLNESIKLLRSYGIRTNFINIIKNKMH</sequence>
<accession>A0A0C1MTZ7</accession>
<reference evidence="1 2" key="1">
    <citation type="submission" date="2014-11" db="EMBL/GenBank/DDBJ databases">
        <title>A Rickettsiales Symbiont of Amoebae With Ancient Features.</title>
        <authorList>
            <person name="Schulz F."/>
            <person name="Martijn J."/>
            <person name="Wascher F."/>
            <person name="Kostanjsek R."/>
            <person name="Ettema T.J."/>
            <person name="Horn M."/>
        </authorList>
    </citation>
    <scope>NUCLEOTIDE SEQUENCE [LARGE SCALE GENOMIC DNA]</scope>
    <source>
        <strain evidence="1 2">UWC36</strain>
    </source>
</reference>
<evidence type="ECO:0000313" key="2">
    <source>
        <dbReference type="Proteomes" id="UP000031258"/>
    </source>
</evidence>
<evidence type="ECO:0000313" key="1">
    <source>
        <dbReference type="EMBL" id="KIE05567.1"/>
    </source>
</evidence>
<organism evidence="1 2">
    <name type="scientific">Candidatus Jidaibacter acanthamoebae</name>
    <dbReference type="NCBI Taxonomy" id="86105"/>
    <lineage>
        <taxon>Bacteria</taxon>
        <taxon>Pseudomonadati</taxon>
        <taxon>Pseudomonadota</taxon>
        <taxon>Alphaproteobacteria</taxon>
        <taxon>Rickettsiales</taxon>
        <taxon>Candidatus Midichloriaceae</taxon>
        <taxon>Candidatus Jidaibacter</taxon>
    </lineage>
</organism>
<dbReference type="STRING" id="86105.NF27_DP01110"/>
<protein>
    <submittedName>
        <fullName evidence="1">Uncharacterized protein</fullName>
    </submittedName>
</protein>
<gene>
    <name evidence="1" type="ORF">NF27_DP01110</name>
</gene>
<name>A0A0C1MTZ7_9RICK</name>
<proteinExistence type="predicted"/>
<dbReference type="Proteomes" id="UP000031258">
    <property type="component" value="Unassembled WGS sequence"/>
</dbReference>
<dbReference type="EMBL" id="JSWE01000092">
    <property type="protein sequence ID" value="KIE05567.1"/>
    <property type="molecule type" value="Genomic_DNA"/>
</dbReference>
<comment type="caution">
    <text evidence="1">The sequence shown here is derived from an EMBL/GenBank/DDBJ whole genome shotgun (WGS) entry which is preliminary data.</text>
</comment>